<feature type="compositionally biased region" description="Pro residues" evidence="1">
    <location>
        <begin position="234"/>
        <end position="251"/>
    </location>
</feature>
<evidence type="ECO:0000313" key="3">
    <source>
        <dbReference type="Proteomes" id="UP000075398"/>
    </source>
</evidence>
<reference evidence="2 3" key="1">
    <citation type="journal article" date="2016" name="ISME J.">
        <title>Chasing the elusive Euryarchaeota class WSA2: genomes reveal a uniquely fastidious methyl-reducing methanogen.</title>
        <authorList>
            <person name="Nobu M.K."/>
            <person name="Narihiro T."/>
            <person name="Kuroda K."/>
            <person name="Mei R."/>
            <person name="Liu W.T."/>
        </authorList>
    </citation>
    <scope>NUCLEOTIDE SEQUENCE [LARGE SCALE GENOMIC DNA]</scope>
    <source>
        <strain evidence="2">U1lsi0528_Bin055</strain>
    </source>
</reference>
<gene>
    <name evidence="2" type="ORF">AMQ22_00990</name>
</gene>
<feature type="region of interest" description="Disordered" evidence="1">
    <location>
        <begin position="231"/>
        <end position="251"/>
    </location>
</feature>
<dbReference type="EMBL" id="LNGC01000034">
    <property type="protein sequence ID" value="KYC52086.1"/>
    <property type="molecule type" value="Genomic_DNA"/>
</dbReference>
<sequence>MTFKETKIMNKKIYLLIIMLLLAIFSAGCTKNTELSDLQNTGSINNQVNESQQNKDNMTPPNEAIEACKGKSIGQECQFESKDGNLSGVCDDRSGVFGCAPYKPEDFNKTPEKSAAQTTPSQICSSNYHYNSCINNTRNLFECKDCCDCIPDADGNLRTKCRDECAVHDFSKNSEFIPVNAPSTLGPDGNYSQCVAKGSSSGCKACCENFMGLECGDYRFCRTACNNTFGNAKPQPPPEDQNNPEPPPKQN</sequence>
<evidence type="ECO:0000313" key="2">
    <source>
        <dbReference type="EMBL" id="KYC52086.1"/>
    </source>
</evidence>
<name>A0A150J4D5_9EURY</name>
<evidence type="ECO:0000256" key="1">
    <source>
        <dbReference type="SAM" id="MobiDB-lite"/>
    </source>
</evidence>
<proteinExistence type="predicted"/>
<organism evidence="2 3">
    <name type="scientific">Candidatus Methanofastidiosum methylothiophilum</name>
    <dbReference type="NCBI Taxonomy" id="1705564"/>
    <lineage>
        <taxon>Archaea</taxon>
        <taxon>Methanobacteriati</taxon>
        <taxon>Methanobacteriota</taxon>
        <taxon>Stenosarchaea group</taxon>
        <taxon>Candidatus Methanofastidiosia</taxon>
        <taxon>Candidatus Methanofastidiosales</taxon>
        <taxon>Candidatus Methanofastidiosaceae</taxon>
        <taxon>Candidatus Methanofastidiosum</taxon>
    </lineage>
</organism>
<dbReference type="Proteomes" id="UP000075398">
    <property type="component" value="Unassembled WGS sequence"/>
</dbReference>
<protein>
    <submittedName>
        <fullName evidence="2">Uncharacterized protein</fullName>
    </submittedName>
</protein>
<comment type="caution">
    <text evidence="2">The sequence shown here is derived from an EMBL/GenBank/DDBJ whole genome shotgun (WGS) entry which is preliminary data.</text>
</comment>
<dbReference type="PROSITE" id="PS51257">
    <property type="entry name" value="PROKAR_LIPOPROTEIN"/>
    <property type="match status" value="1"/>
</dbReference>
<accession>A0A150J4D5</accession>
<dbReference type="AlphaFoldDB" id="A0A150J4D5"/>